<gene>
    <name evidence="1" type="ORF">Zm00014a_040503</name>
</gene>
<proteinExistence type="predicted"/>
<comment type="caution">
    <text evidence="1">The sequence shown here is derived from an EMBL/GenBank/DDBJ whole genome shotgun (WGS) entry which is preliminary data.</text>
</comment>
<evidence type="ECO:0000313" key="1">
    <source>
        <dbReference type="EMBL" id="PWZ08001.1"/>
    </source>
</evidence>
<dbReference type="Proteomes" id="UP000251960">
    <property type="component" value="Chromosome 9"/>
</dbReference>
<dbReference type="EMBL" id="NCVQ01000010">
    <property type="protein sequence ID" value="PWZ08001.1"/>
    <property type="molecule type" value="Genomic_DNA"/>
</dbReference>
<sequence>MKPGSLHVAMLATPGMGHLILLAELAKLLAARRGITTTLITFASATQRAFLASLPPYVTSRAMPLVDLSDLPCTAVFETLMT</sequence>
<dbReference type="SUPFAM" id="SSF53756">
    <property type="entry name" value="UDP-Glycosyltransferase/glycogen phosphorylase"/>
    <property type="match status" value="1"/>
</dbReference>
<organism evidence="1">
    <name type="scientific">Zea mays</name>
    <name type="common">Maize</name>
    <dbReference type="NCBI Taxonomy" id="4577"/>
    <lineage>
        <taxon>Eukaryota</taxon>
        <taxon>Viridiplantae</taxon>
        <taxon>Streptophyta</taxon>
        <taxon>Embryophyta</taxon>
        <taxon>Tracheophyta</taxon>
        <taxon>Spermatophyta</taxon>
        <taxon>Magnoliopsida</taxon>
        <taxon>Liliopsida</taxon>
        <taxon>Poales</taxon>
        <taxon>Poaceae</taxon>
        <taxon>PACMAD clade</taxon>
        <taxon>Panicoideae</taxon>
        <taxon>Andropogonodae</taxon>
        <taxon>Andropogoneae</taxon>
        <taxon>Tripsacinae</taxon>
        <taxon>Zea</taxon>
    </lineage>
</organism>
<name>A0A3L6DKH1_MAIZE</name>
<reference evidence="1" key="1">
    <citation type="journal article" date="2018" name="Nat. Genet.">
        <title>Extensive intraspecific gene order and gene structural variations between Mo17 and other maize genomes.</title>
        <authorList>
            <person name="Sun S."/>
            <person name="Zhou Y."/>
            <person name="Chen J."/>
            <person name="Shi J."/>
            <person name="Zhao H."/>
            <person name="Zhao H."/>
            <person name="Song W."/>
            <person name="Zhang M."/>
            <person name="Cui Y."/>
            <person name="Dong X."/>
            <person name="Liu H."/>
            <person name="Ma X."/>
            <person name="Jiao Y."/>
            <person name="Wang B."/>
            <person name="Wei X."/>
            <person name="Stein J.C."/>
            <person name="Glaubitz J.C."/>
            <person name="Lu F."/>
            <person name="Yu G."/>
            <person name="Liang C."/>
            <person name="Fengler K."/>
            <person name="Li B."/>
            <person name="Rafalski A."/>
            <person name="Schnable P.S."/>
            <person name="Ware D.H."/>
            <person name="Buckler E.S."/>
            <person name="Lai J."/>
        </authorList>
    </citation>
    <scope>NUCLEOTIDE SEQUENCE [LARGE SCALE GENOMIC DNA]</scope>
    <source>
        <tissue evidence="1">Seedling</tissue>
    </source>
</reference>
<dbReference type="AlphaFoldDB" id="A0A3L6DKH1"/>
<dbReference type="Gene3D" id="3.40.50.2000">
    <property type="entry name" value="Glycogen Phosphorylase B"/>
    <property type="match status" value="1"/>
</dbReference>
<accession>A0A3L6DKH1</accession>
<protein>
    <submittedName>
        <fullName evidence="1">Uncharacterized protein</fullName>
    </submittedName>
</protein>